<reference evidence="2 3" key="1">
    <citation type="submission" date="2016-10" db="EMBL/GenBank/DDBJ databases">
        <authorList>
            <person name="de Groot N.N."/>
        </authorList>
    </citation>
    <scope>NUCLEOTIDE SEQUENCE [LARGE SCALE GENOMIC DNA]</scope>
    <source>
        <strain evidence="2 3">CGMCC 1.6134</strain>
    </source>
</reference>
<dbReference type="PANTHER" id="PTHR43218:SF1">
    <property type="entry name" value="PHOSPHORIBOSYLTRANSFERASE"/>
    <property type="match status" value="1"/>
</dbReference>
<feature type="domain" description="Phosphoribosyltransferase" evidence="1">
    <location>
        <begin position="52"/>
        <end position="162"/>
    </location>
</feature>
<keyword evidence="2" id="KW-0808">Transferase</keyword>
<organism evidence="2 3">
    <name type="scientific">Salibacterium qingdaonense</name>
    <dbReference type="NCBI Taxonomy" id="266892"/>
    <lineage>
        <taxon>Bacteria</taxon>
        <taxon>Bacillati</taxon>
        <taxon>Bacillota</taxon>
        <taxon>Bacilli</taxon>
        <taxon>Bacillales</taxon>
        <taxon>Bacillaceae</taxon>
    </lineage>
</organism>
<gene>
    <name evidence="2" type="ORF">SAMN04488054_104102</name>
</gene>
<dbReference type="InterPro" id="IPR000836">
    <property type="entry name" value="PRTase_dom"/>
</dbReference>
<dbReference type="RefSeq" id="WP_090925983.1">
    <property type="nucleotide sequence ID" value="NZ_FOTY01000004.1"/>
</dbReference>
<keyword evidence="3" id="KW-1185">Reference proteome</keyword>
<dbReference type="InterPro" id="IPR029057">
    <property type="entry name" value="PRTase-like"/>
</dbReference>
<dbReference type="PANTHER" id="PTHR43218">
    <property type="entry name" value="PHOSPHORIBOSYLTRANSFERASE-RELATED"/>
    <property type="match status" value="1"/>
</dbReference>
<dbReference type="STRING" id="266892.SAMN04488054_104102"/>
<evidence type="ECO:0000259" key="1">
    <source>
        <dbReference type="Pfam" id="PF00156"/>
    </source>
</evidence>
<dbReference type="NCBIfam" id="NF005592">
    <property type="entry name" value="PRK07322.1"/>
    <property type="match status" value="1"/>
</dbReference>
<dbReference type="Pfam" id="PF00156">
    <property type="entry name" value="Pribosyltran"/>
    <property type="match status" value="1"/>
</dbReference>
<evidence type="ECO:0000313" key="3">
    <source>
        <dbReference type="Proteomes" id="UP000199668"/>
    </source>
</evidence>
<proteinExistence type="predicted"/>
<dbReference type="EMBL" id="FOTY01000004">
    <property type="protein sequence ID" value="SFL73526.1"/>
    <property type="molecule type" value="Genomic_DNA"/>
</dbReference>
<dbReference type="Proteomes" id="UP000199668">
    <property type="component" value="Unassembled WGS sequence"/>
</dbReference>
<name>A0A1I4K4Z4_9BACI</name>
<dbReference type="SUPFAM" id="SSF53271">
    <property type="entry name" value="PRTase-like"/>
    <property type="match status" value="1"/>
</dbReference>
<dbReference type="GO" id="GO:0016757">
    <property type="term" value="F:glycosyltransferase activity"/>
    <property type="evidence" value="ECO:0007669"/>
    <property type="project" value="UniProtKB-KW"/>
</dbReference>
<dbReference type="Gene3D" id="3.40.50.2020">
    <property type="match status" value="1"/>
</dbReference>
<dbReference type="CDD" id="cd06223">
    <property type="entry name" value="PRTases_typeI"/>
    <property type="match status" value="1"/>
</dbReference>
<evidence type="ECO:0000313" key="2">
    <source>
        <dbReference type="EMBL" id="SFL73526.1"/>
    </source>
</evidence>
<keyword evidence="2" id="KW-0328">Glycosyltransferase</keyword>
<dbReference type="AlphaFoldDB" id="A0A1I4K4Z4"/>
<sequence>MSTYTLQVAGLTRELPVIQVSPEVSIASFVVLGDTEIITAAAPLLAAKLPEVDMLVTAEAKGIPFVHELSKQLGMSRCVVARKSVKPYMNEPLITSTTSITTQKEQQLVLDENDAALLDGKRIALVDDVISTGESLQALETLVEKAGGDVKTKAAILAEGNAADMPGITFLEKLPLFTPQ</sequence>
<dbReference type="OrthoDB" id="4213751at2"/>
<accession>A0A1I4K4Z4</accession>
<protein>
    <submittedName>
        <fullName evidence="2">Adenine phosphoribosyltransferase</fullName>
    </submittedName>
</protein>